<feature type="region of interest" description="Disordered" evidence="1">
    <location>
        <begin position="509"/>
        <end position="545"/>
    </location>
</feature>
<dbReference type="GeneID" id="41965217"/>
<dbReference type="InterPro" id="IPR023214">
    <property type="entry name" value="HAD_sf"/>
</dbReference>
<dbReference type="InterPro" id="IPR006357">
    <property type="entry name" value="HAD-SF_hydro_IIA"/>
</dbReference>
<dbReference type="NCBIfam" id="TIGR01456">
    <property type="entry name" value="CECR5"/>
    <property type="match status" value="1"/>
</dbReference>
<dbReference type="RefSeq" id="XP_030979706.1">
    <property type="nucleotide sequence ID" value="XM_031130309.1"/>
</dbReference>
<dbReference type="Proteomes" id="UP000515153">
    <property type="component" value="Chromosome VII"/>
</dbReference>
<dbReference type="GO" id="GO:0046474">
    <property type="term" value="P:glycerophospholipid biosynthetic process"/>
    <property type="evidence" value="ECO:0007669"/>
    <property type="project" value="TreeGrafter"/>
</dbReference>
<dbReference type="InterPro" id="IPR036412">
    <property type="entry name" value="HAD-like_sf"/>
</dbReference>
<dbReference type="NCBIfam" id="TIGR01460">
    <property type="entry name" value="HAD-SF-IIA"/>
    <property type="match status" value="1"/>
</dbReference>
<name>A0A6P8AXR1_PYRGI</name>
<reference evidence="3" key="2">
    <citation type="submission" date="2019-10" db="EMBL/GenBank/DDBJ databases">
        <authorList>
            <consortium name="NCBI Genome Project"/>
        </authorList>
    </citation>
    <scope>NUCLEOTIDE SEQUENCE</scope>
    <source>
        <strain evidence="3">NI907</strain>
    </source>
</reference>
<gene>
    <name evidence="3" type="ORF">PgNI_10336</name>
</gene>
<feature type="compositionally biased region" description="Basic and acidic residues" evidence="1">
    <location>
        <begin position="528"/>
        <end position="538"/>
    </location>
</feature>
<dbReference type="GO" id="GO:0005739">
    <property type="term" value="C:mitochondrion"/>
    <property type="evidence" value="ECO:0007669"/>
    <property type="project" value="TreeGrafter"/>
</dbReference>
<keyword evidence="2" id="KW-1185">Reference proteome</keyword>
<dbReference type="SUPFAM" id="SSF56784">
    <property type="entry name" value="HAD-like"/>
    <property type="match status" value="1"/>
</dbReference>
<dbReference type="AlphaFoldDB" id="A0A6P8AXR1"/>
<accession>A0A6P8AXR1</accession>
<evidence type="ECO:0000313" key="2">
    <source>
        <dbReference type="Proteomes" id="UP000515153"/>
    </source>
</evidence>
<organism evidence="2 3">
    <name type="scientific">Pyricularia grisea</name>
    <name type="common">Crabgrass-specific blast fungus</name>
    <name type="synonym">Magnaporthe grisea</name>
    <dbReference type="NCBI Taxonomy" id="148305"/>
    <lineage>
        <taxon>Eukaryota</taxon>
        <taxon>Fungi</taxon>
        <taxon>Dikarya</taxon>
        <taxon>Ascomycota</taxon>
        <taxon>Pezizomycotina</taxon>
        <taxon>Sordariomycetes</taxon>
        <taxon>Sordariomycetidae</taxon>
        <taxon>Magnaporthales</taxon>
        <taxon>Pyriculariaceae</taxon>
        <taxon>Pyricularia</taxon>
    </lineage>
</organism>
<protein>
    <submittedName>
        <fullName evidence="3">Uncharacterized protein</fullName>
    </submittedName>
</protein>
<dbReference type="KEGG" id="pgri:PgNI_10336"/>
<evidence type="ECO:0000256" key="1">
    <source>
        <dbReference type="SAM" id="MobiDB-lite"/>
    </source>
</evidence>
<reference evidence="3" key="3">
    <citation type="submission" date="2025-08" db="UniProtKB">
        <authorList>
            <consortium name="RefSeq"/>
        </authorList>
    </citation>
    <scope>IDENTIFICATION</scope>
    <source>
        <strain evidence="3">NI907</strain>
    </source>
</reference>
<dbReference type="InterPro" id="IPR050324">
    <property type="entry name" value="CDP-alcohol_PTase-I"/>
</dbReference>
<dbReference type="InterPro" id="IPR006353">
    <property type="entry name" value="HAD-SF_hydro_IIA_CECR5"/>
</dbReference>
<dbReference type="PANTHER" id="PTHR14269:SF57">
    <property type="entry name" value="SUPERFAMILY HYDROLASE, PUTATIVE (AFU_ORTHOLOGUE AFUA_2G02580)-RELATED"/>
    <property type="match status" value="1"/>
</dbReference>
<sequence length="568" mass="63448">MKTLSVLGRGTLGVLGNGIRQSGPGHTARHSFLAKGRTSAVYLLRRGDCASLQFSTTCPRSARKFDSRKEFWWPLDLGEYLLSPEELAARRDPIGANNAKEAEEDDQGAPDRSSFAFAFDIDGVLLHQSDPLPGAIETLKFLHENKIPFILLTNGGGKHERDRVSELSEKLQVPLSMDNFVQSHTPFNDMQHLKRKNILVTGSDAAKAREIAWSYGFDKVIIPADILMADPSIWPFDPLLESVYASTARPLHKPIYKGNPYSETWDPKMLKKNLRIHGILVFNDPRDWALDLQIITDLLLSHQGVLGTYSNINGLNGVWQQDGQPEICFSNSDLLWASKHPMPRLGQGAFQAAVGGVFKAIKDQLGTKGPRQELSRASLVATRLGKPMIGTYKFAERVLMEHRARLLGPRQADSRPLKSVYMIGDNPDSDIAGAKNYTYHQKKTGKAGATWFGVLVETGVFKSLVKAPMRHKPAIIVKDVFRAVRWALVREKWQGPFPTWAGAEPELPRVRKRRTKQEAEEAENPIQNDRENVAKEELPEGDENVVERKLVDDVKKVVEEGEATKEGK</sequence>
<evidence type="ECO:0000313" key="3">
    <source>
        <dbReference type="RefSeq" id="XP_030979706.1"/>
    </source>
</evidence>
<dbReference type="Pfam" id="PF13344">
    <property type="entry name" value="Hydrolase_6"/>
    <property type="match status" value="1"/>
</dbReference>
<dbReference type="Gene3D" id="3.40.50.1000">
    <property type="entry name" value="HAD superfamily/HAD-like"/>
    <property type="match status" value="2"/>
</dbReference>
<proteinExistence type="predicted"/>
<dbReference type="Pfam" id="PF13242">
    <property type="entry name" value="Hydrolase_like"/>
    <property type="match status" value="1"/>
</dbReference>
<reference evidence="2 3" key="1">
    <citation type="journal article" date="2019" name="Mol. Biol. Evol.">
        <title>Blast fungal genomes show frequent chromosomal changes, gene gains and losses, and effector gene turnover.</title>
        <authorList>
            <person name="Gomez Luciano L.B."/>
            <person name="Jason Tsai I."/>
            <person name="Chuma I."/>
            <person name="Tosa Y."/>
            <person name="Chen Y.H."/>
            <person name="Li J.Y."/>
            <person name="Li M.Y."/>
            <person name="Jade Lu M.Y."/>
            <person name="Nakayashiki H."/>
            <person name="Li W.H."/>
        </authorList>
    </citation>
    <scope>NUCLEOTIDE SEQUENCE [LARGE SCALE GENOMIC DNA]</scope>
    <source>
        <strain evidence="2 3">NI907</strain>
    </source>
</reference>
<dbReference type="PANTHER" id="PTHR14269">
    <property type="entry name" value="CDP-DIACYLGLYCEROL--GLYCEROL-3-PHOSPHATE 3-PHOSPHATIDYLTRANSFERASE-RELATED"/>
    <property type="match status" value="1"/>
</dbReference>